<proteinExistence type="predicted"/>
<dbReference type="InterPro" id="IPR022742">
    <property type="entry name" value="Hydrolase_4"/>
</dbReference>
<dbReference type="GO" id="GO:0016020">
    <property type="term" value="C:membrane"/>
    <property type="evidence" value="ECO:0007669"/>
    <property type="project" value="TreeGrafter"/>
</dbReference>
<evidence type="ECO:0000256" key="1">
    <source>
        <dbReference type="ARBA" id="ARBA00022801"/>
    </source>
</evidence>
<dbReference type="RefSeq" id="WP_166652188.1">
    <property type="nucleotide sequence ID" value="NZ_SNXS01000014.1"/>
</dbReference>
<gene>
    <name evidence="3" type="ORF">DES47_11459</name>
</gene>
<evidence type="ECO:0000313" key="4">
    <source>
        <dbReference type="Proteomes" id="UP000295361"/>
    </source>
</evidence>
<dbReference type="GO" id="GO:0004177">
    <property type="term" value="F:aminopeptidase activity"/>
    <property type="evidence" value="ECO:0007669"/>
    <property type="project" value="UniProtKB-KW"/>
</dbReference>
<dbReference type="AlphaFoldDB" id="A0A4R6QG42"/>
<keyword evidence="3" id="KW-0031">Aminopeptidase</keyword>
<comment type="caution">
    <text evidence="3">The sequence shown here is derived from an EMBL/GenBank/DDBJ whole genome shotgun (WGS) entry which is preliminary data.</text>
</comment>
<keyword evidence="4" id="KW-1185">Reference proteome</keyword>
<sequence length="240" mass="25759">MDATAKPLSPPRLLLLHGTLCRRSLFAPLARRLRPDVVLQPLGWREALRGPPSVPANVLGFSLGGLLALRWLRESPASIARLALVGSNAQAATPLLRRRQRSQRHLLRRHGPSAVAAQALPSYFGSRPAAWQRRQVLAMAHRTPPRQALAQFALAAGRPANHAALQAFAGPLMLVAGACDALCPPALQRRMRAAQPSARLHLLPRCGHFVPLEAPAALARLVRAWLASSPAIAPCPGDPP</sequence>
<protein>
    <submittedName>
        <fullName evidence="3">Serine aminopeptidase S33 family</fullName>
    </submittedName>
</protein>
<name>A0A4R6QG42_9BURK</name>
<dbReference type="SUPFAM" id="SSF53474">
    <property type="entry name" value="alpha/beta-Hydrolases"/>
    <property type="match status" value="1"/>
</dbReference>
<dbReference type="PANTHER" id="PTHR43798:SF31">
    <property type="entry name" value="AB HYDROLASE SUPERFAMILY PROTEIN YCLE"/>
    <property type="match status" value="1"/>
</dbReference>
<dbReference type="InterPro" id="IPR050266">
    <property type="entry name" value="AB_hydrolase_sf"/>
</dbReference>
<dbReference type="InParanoid" id="A0A4R6QG42"/>
<dbReference type="EMBL" id="SNXS01000014">
    <property type="protein sequence ID" value="TDP61287.1"/>
    <property type="molecule type" value="Genomic_DNA"/>
</dbReference>
<evidence type="ECO:0000259" key="2">
    <source>
        <dbReference type="Pfam" id="PF12146"/>
    </source>
</evidence>
<dbReference type="PANTHER" id="PTHR43798">
    <property type="entry name" value="MONOACYLGLYCEROL LIPASE"/>
    <property type="match status" value="1"/>
</dbReference>
<evidence type="ECO:0000313" key="3">
    <source>
        <dbReference type="EMBL" id="TDP61287.1"/>
    </source>
</evidence>
<feature type="domain" description="Serine aminopeptidase S33" evidence="2">
    <location>
        <begin position="51"/>
        <end position="213"/>
    </location>
</feature>
<dbReference type="Pfam" id="PF12146">
    <property type="entry name" value="Hydrolase_4"/>
    <property type="match status" value="1"/>
</dbReference>
<organism evidence="3 4">
    <name type="scientific">Roseateles toxinivorans</name>
    <dbReference type="NCBI Taxonomy" id="270368"/>
    <lineage>
        <taxon>Bacteria</taxon>
        <taxon>Pseudomonadati</taxon>
        <taxon>Pseudomonadota</taxon>
        <taxon>Betaproteobacteria</taxon>
        <taxon>Burkholderiales</taxon>
        <taxon>Sphaerotilaceae</taxon>
        <taxon>Roseateles</taxon>
    </lineage>
</organism>
<keyword evidence="1" id="KW-0378">Hydrolase</keyword>
<dbReference type="Gene3D" id="3.40.50.1820">
    <property type="entry name" value="alpha/beta hydrolase"/>
    <property type="match status" value="1"/>
</dbReference>
<dbReference type="InterPro" id="IPR029058">
    <property type="entry name" value="AB_hydrolase_fold"/>
</dbReference>
<accession>A0A4R6QG42</accession>
<dbReference type="Proteomes" id="UP000295361">
    <property type="component" value="Unassembled WGS sequence"/>
</dbReference>
<reference evidence="3 4" key="1">
    <citation type="submission" date="2019-03" db="EMBL/GenBank/DDBJ databases">
        <title>Genomic Encyclopedia of Type Strains, Phase IV (KMG-IV): sequencing the most valuable type-strain genomes for metagenomic binning, comparative biology and taxonomic classification.</title>
        <authorList>
            <person name="Goeker M."/>
        </authorList>
    </citation>
    <scope>NUCLEOTIDE SEQUENCE [LARGE SCALE GENOMIC DNA]</scope>
    <source>
        <strain evidence="3 4">DSM 16998</strain>
    </source>
</reference>
<keyword evidence="3" id="KW-0645">Protease</keyword>